<evidence type="ECO:0000256" key="1">
    <source>
        <dbReference type="SAM" id="MobiDB-lite"/>
    </source>
</evidence>
<gene>
    <name evidence="2" type="ORF">WR25_17872</name>
</gene>
<comment type="caution">
    <text evidence="2">The sequence shown here is derived from an EMBL/GenBank/DDBJ whole genome shotgun (WGS) entry which is preliminary data.</text>
</comment>
<evidence type="ECO:0000313" key="2">
    <source>
        <dbReference type="EMBL" id="PAV93489.1"/>
    </source>
</evidence>
<reference evidence="2 3" key="1">
    <citation type="journal article" date="2017" name="Curr. Biol.">
        <title>Genome architecture and evolution of a unichromosomal asexual nematode.</title>
        <authorList>
            <person name="Fradin H."/>
            <person name="Zegar C."/>
            <person name="Gutwein M."/>
            <person name="Lucas J."/>
            <person name="Kovtun M."/>
            <person name="Corcoran D."/>
            <person name="Baugh L.R."/>
            <person name="Kiontke K."/>
            <person name="Gunsalus K."/>
            <person name="Fitch D.H."/>
            <person name="Piano F."/>
        </authorList>
    </citation>
    <scope>NUCLEOTIDE SEQUENCE [LARGE SCALE GENOMIC DNA]</scope>
    <source>
        <strain evidence="2">PF1309</strain>
    </source>
</reference>
<dbReference type="Proteomes" id="UP000218231">
    <property type="component" value="Unassembled WGS sequence"/>
</dbReference>
<organism evidence="2 3">
    <name type="scientific">Diploscapter pachys</name>
    <dbReference type="NCBI Taxonomy" id="2018661"/>
    <lineage>
        <taxon>Eukaryota</taxon>
        <taxon>Metazoa</taxon>
        <taxon>Ecdysozoa</taxon>
        <taxon>Nematoda</taxon>
        <taxon>Chromadorea</taxon>
        <taxon>Rhabditida</taxon>
        <taxon>Rhabditina</taxon>
        <taxon>Rhabditomorpha</taxon>
        <taxon>Rhabditoidea</taxon>
        <taxon>Rhabditidae</taxon>
        <taxon>Diploscapter</taxon>
    </lineage>
</organism>
<dbReference type="AlphaFoldDB" id="A0A2A2M4Z8"/>
<feature type="compositionally biased region" description="Polar residues" evidence="1">
    <location>
        <begin position="31"/>
        <end position="40"/>
    </location>
</feature>
<feature type="region of interest" description="Disordered" evidence="1">
    <location>
        <begin position="1"/>
        <end position="71"/>
    </location>
</feature>
<feature type="compositionally biased region" description="Low complexity" evidence="1">
    <location>
        <begin position="59"/>
        <end position="71"/>
    </location>
</feature>
<sequence length="71" mass="7056">MPGSVALRAPLDPDGSNPKLAIARNDAIRSASPQWISPPSATAKGAPVPKPRPAASIVPSDAAASTTTPTS</sequence>
<dbReference type="EMBL" id="LIAE01005192">
    <property type="protein sequence ID" value="PAV93489.1"/>
    <property type="molecule type" value="Genomic_DNA"/>
</dbReference>
<proteinExistence type="predicted"/>
<protein>
    <submittedName>
        <fullName evidence="2">Uncharacterized protein</fullName>
    </submittedName>
</protein>
<evidence type="ECO:0000313" key="3">
    <source>
        <dbReference type="Proteomes" id="UP000218231"/>
    </source>
</evidence>
<keyword evidence="3" id="KW-1185">Reference proteome</keyword>
<name>A0A2A2M4Z8_9BILA</name>
<accession>A0A2A2M4Z8</accession>